<organism evidence="2 3">
    <name type="scientific">Physocladia obscura</name>
    <dbReference type="NCBI Taxonomy" id="109957"/>
    <lineage>
        <taxon>Eukaryota</taxon>
        <taxon>Fungi</taxon>
        <taxon>Fungi incertae sedis</taxon>
        <taxon>Chytridiomycota</taxon>
        <taxon>Chytridiomycota incertae sedis</taxon>
        <taxon>Chytridiomycetes</taxon>
        <taxon>Chytridiales</taxon>
        <taxon>Chytriomycetaceae</taxon>
        <taxon>Physocladia</taxon>
    </lineage>
</organism>
<name>A0AAD5SP46_9FUNG</name>
<reference evidence="2" key="1">
    <citation type="submission" date="2020-05" db="EMBL/GenBank/DDBJ databases">
        <title>Phylogenomic resolution of chytrid fungi.</title>
        <authorList>
            <person name="Stajich J.E."/>
            <person name="Amses K."/>
            <person name="Simmons R."/>
            <person name="Seto K."/>
            <person name="Myers J."/>
            <person name="Bonds A."/>
            <person name="Quandt C.A."/>
            <person name="Barry K."/>
            <person name="Liu P."/>
            <person name="Grigoriev I."/>
            <person name="Longcore J.E."/>
            <person name="James T.Y."/>
        </authorList>
    </citation>
    <scope>NUCLEOTIDE SEQUENCE</scope>
    <source>
        <strain evidence="2">JEL0513</strain>
    </source>
</reference>
<evidence type="ECO:0000313" key="2">
    <source>
        <dbReference type="EMBL" id="KAJ3085930.1"/>
    </source>
</evidence>
<evidence type="ECO:0000313" key="3">
    <source>
        <dbReference type="Proteomes" id="UP001211907"/>
    </source>
</evidence>
<protein>
    <submittedName>
        <fullName evidence="2">Uncharacterized protein</fullName>
    </submittedName>
</protein>
<feature type="non-terminal residue" evidence="2">
    <location>
        <position position="291"/>
    </location>
</feature>
<feature type="non-terminal residue" evidence="2">
    <location>
        <position position="1"/>
    </location>
</feature>
<dbReference type="AlphaFoldDB" id="A0AAD5SP46"/>
<gene>
    <name evidence="2" type="ORF">HK100_008884</name>
</gene>
<dbReference type="Proteomes" id="UP001211907">
    <property type="component" value="Unassembled WGS sequence"/>
</dbReference>
<feature type="region of interest" description="Disordered" evidence="1">
    <location>
        <begin position="212"/>
        <end position="242"/>
    </location>
</feature>
<proteinExistence type="predicted"/>
<accession>A0AAD5SP46</accession>
<feature type="compositionally biased region" description="Basic and acidic residues" evidence="1">
    <location>
        <begin position="212"/>
        <end position="235"/>
    </location>
</feature>
<comment type="caution">
    <text evidence="2">The sequence shown here is derived from an EMBL/GenBank/DDBJ whole genome shotgun (WGS) entry which is preliminary data.</text>
</comment>
<evidence type="ECO:0000256" key="1">
    <source>
        <dbReference type="SAM" id="MobiDB-lite"/>
    </source>
</evidence>
<keyword evidence="3" id="KW-1185">Reference proteome</keyword>
<sequence length="291" mass="32577">EPTSLLITPPFTPNEATAAPQVAMKRRIDKVEEETYRDVTLKPDLKPKILFDSEISPKECSYIIDNDGTLIITCAPFEKYSRKASDVAAPQKVGTKCPGFIFTLNDVKVKVCCLFHQQSRTMLNSYWNKSQWLKCLGCQVVYANVMQNPKASAKRGTGICASGACQVAVVDGKNLCSVHQNEQDTRNALGSEKDKKVKELLFELQGRKDGMSTEEYEAKNRSTDEGRDRNNEIAHKSRQQSIKAQEQIEITRAHTESLQVPQVRSSILAALDSTIVDIMTSDEDFIYCDTE</sequence>
<dbReference type="EMBL" id="JADGJH010004411">
    <property type="protein sequence ID" value="KAJ3085930.1"/>
    <property type="molecule type" value="Genomic_DNA"/>
</dbReference>